<dbReference type="PANTHER" id="PTHR47829">
    <property type="entry name" value="HYDROLASE, PUTATIVE (AFU_ORTHOLOGUE AFUA_1G12880)-RELATED"/>
    <property type="match status" value="1"/>
</dbReference>
<accession>A0A0D2GMJ3</accession>
<dbReference type="SUPFAM" id="SSF56112">
    <property type="entry name" value="Protein kinase-like (PK-like)"/>
    <property type="match status" value="1"/>
</dbReference>
<dbReference type="STRING" id="1442369.A0A0D2GMJ3"/>
<dbReference type="InterPro" id="IPR002575">
    <property type="entry name" value="Aminoglycoside_PTrfase"/>
</dbReference>
<dbReference type="GO" id="GO:0004672">
    <property type="term" value="F:protein kinase activity"/>
    <property type="evidence" value="ECO:0007669"/>
    <property type="project" value="InterPro"/>
</dbReference>
<dbReference type="Gene3D" id="3.90.1200.10">
    <property type="match status" value="1"/>
</dbReference>
<dbReference type="InterPro" id="IPR011009">
    <property type="entry name" value="Kinase-like_dom_sf"/>
</dbReference>
<name>A0A0D2GMJ3_9EURO</name>
<dbReference type="Gene3D" id="3.30.200.20">
    <property type="entry name" value="Phosphorylase Kinase, domain 1"/>
    <property type="match status" value="1"/>
</dbReference>
<feature type="domain" description="Aminoglycoside phosphotransferase" evidence="1">
    <location>
        <begin position="30"/>
        <end position="273"/>
    </location>
</feature>
<organism evidence="2 3">
    <name type="scientific">Rhinocladiella mackenziei CBS 650.93</name>
    <dbReference type="NCBI Taxonomy" id="1442369"/>
    <lineage>
        <taxon>Eukaryota</taxon>
        <taxon>Fungi</taxon>
        <taxon>Dikarya</taxon>
        <taxon>Ascomycota</taxon>
        <taxon>Pezizomycotina</taxon>
        <taxon>Eurotiomycetes</taxon>
        <taxon>Chaetothyriomycetidae</taxon>
        <taxon>Chaetothyriales</taxon>
        <taxon>Herpotrichiellaceae</taxon>
        <taxon>Rhinocladiella</taxon>
    </lineage>
</organism>
<proteinExistence type="predicted"/>
<protein>
    <recommendedName>
        <fullName evidence="1">Aminoglycoside phosphotransferase domain-containing protein</fullName>
    </recommendedName>
</protein>
<dbReference type="PANTHER" id="PTHR47829:SF1">
    <property type="entry name" value="HAD FAMILY PHOSPHATASE"/>
    <property type="match status" value="1"/>
</dbReference>
<gene>
    <name evidence="2" type="ORF">Z518_11311</name>
</gene>
<dbReference type="InterPro" id="IPR008271">
    <property type="entry name" value="Ser/Thr_kinase_AS"/>
</dbReference>
<sequence>MAEDVRQPINIDSLERWLAAHFPALQSPVDVKQFGFGQSNPTYKVTGADGFTCVLRKKPPGSLVSKTAHQVAREFRVLRALECTDVPVPKAYVLCEDDTVIGTSFYIMEFLDGRFLTEPHLTGVSPEERTQLWREVVRTMAKLHRLDFNALGLGDFGRQGGFYDRQIKTFTGVSNAQAAIVDVDTDEAVGLIPHWAEMTAFFQDGSTKPADRVALIHGDYKVDNLVFHKTEPRVIGILDWEMATIGHPLADLVLLTLPWTDPVMRAMNMAANGGRDDFAPGVTSGLPKFERAVKWYAEDTGYEATTQDLTWGLAFAAMRSAVIMQGVKARYFQRQASGKTAFVYIHQQRPYADFAMDMIRKLRQTSNGRPML</sequence>
<dbReference type="AlphaFoldDB" id="A0A0D2GMJ3"/>
<keyword evidence="3" id="KW-1185">Reference proteome</keyword>
<evidence type="ECO:0000313" key="3">
    <source>
        <dbReference type="Proteomes" id="UP000053617"/>
    </source>
</evidence>
<dbReference type="Proteomes" id="UP000053617">
    <property type="component" value="Unassembled WGS sequence"/>
</dbReference>
<dbReference type="PROSITE" id="PS00108">
    <property type="entry name" value="PROTEIN_KINASE_ST"/>
    <property type="match status" value="1"/>
</dbReference>
<dbReference type="InterPro" id="IPR041726">
    <property type="entry name" value="ACAD10_11_N"/>
</dbReference>
<dbReference type="InterPro" id="IPR052898">
    <property type="entry name" value="ACAD10-like"/>
</dbReference>
<dbReference type="OrthoDB" id="191037at2759"/>
<reference evidence="2 3" key="1">
    <citation type="submission" date="2015-01" db="EMBL/GenBank/DDBJ databases">
        <title>The Genome Sequence of Rhinocladiella mackenzie CBS 650.93.</title>
        <authorList>
            <consortium name="The Broad Institute Genomics Platform"/>
            <person name="Cuomo C."/>
            <person name="de Hoog S."/>
            <person name="Gorbushina A."/>
            <person name="Stielow B."/>
            <person name="Teixiera M."/>
            <person name="Abouelleil A."/>
            <person name="Chapman S.B."/>
            <person name="Priest M."/>
            <person name="Young S.K."/>
            <person name="Wortman J."/>
            <person name="Nusbaum C."/>
            <person name="Birren B."/>
        </authorList>
    </citation>
    <scope>NUCLEOTIDE SEQUENCE [LARGE SCALE GENOMIC DNA]</scope>
    <source>
        <strain evidence="2 3">CBS 650.93</strain>
    </source>
</reference>
<dbReference type="VEuPathDB" id="FungiDB:Z518_11311"/>
<evidence type="ECO:0000259" key="1">
    <source>
        <dbReference type="Pfam" id="PF01636"/>
    </source>
</evidence>
<dbReference type="GeneID" id="25299382"/>
<dbReference type="CDD" id="cd05154">
    <property type="entry name" value="ACAD10_11_N-like"/>
    <property type="match status" value="1"/>
</dbReference>
<evidence type="ECO:0000313" key="2">
    <source>
        <dbReference type="EMBL" id="KIW99572.1"/>
    </source>
</evidence>
<dbReference type="HOGENOM" id="CLU_007526_0_2_1"/>
<dbReference type="RefSeq" id="XP_013266709.1">
    <property type="nucleotide sequence ID" value="XM_013411255.1"/>
</dbReference>
<dbReference type="Pfam" id="PF01636">
    <property type="entry name" value="APH"/>
    <property type="match status" value="1"/>
</dbReference>
<dbReference type="EMBL" id="KN847486">
    <property type="protein sequence ID" value="KIW99572.1"/>
    <property type="molecule type" value="Genomic_DNA"/>
</dbReference>